<name>A0A2R5FBU8_9PROT</name>
<dbReference type="EMBL" id="BDOQ01000019">
    <property type="protein sequence ID" value="GBG15690.1"/>
    <property type="molecule type" value="Genomic_DNA"/>
</dbReference>
<evidence type="ECO:0000313" key="2">
    <source>
        <dbReference type="Proteomes" id="UP000245081"/>
    </source>
</evidence>
<evidence type="ECO:0000313" key="1">
    <source>
        <dbReference type="EMBL" id="GBG15690.1"/>
    </source>
</evidence>
<dbReference type="Proteomes" id="UP000245081">
    <property type="component" value="Unassembled WGS sequence"/>
</dbReference>
<gene>
    <name evidence="1" type="ORF">NMK_3301</name>
</gene>
<organism evidence="1 2">
    <name type="scientific">Novimethylophilus kurashikiensis</name>
    <dbReference type="NCBI Taxonomy" id="1825523"/>
    <lineage>
        <taxon>Bacteria</taxon>
        <taxon>Pseudomonadati</taxon>
        <taxon>Pseudomonadota</taxon>
        <taxon>Betaproteobacteria</taxon>
        <taxon>Nitrosomonadales</taxon>
        <taxon>Methylophilaceae</taxon>
        <taxon>Novimethylophilus</taxon>
    </lineage>
</organism>
<protein>
    <submittedName>
        <fullName evidence="1">NADH dehydrogenase</fullName>
    </submittedName>
</protein>
<dbReference type="AlphaFoldDB" id="A0A2R5FBU8"/>
<dbReference type="RefSeq" id="WP_109016831.1">
    <property type="nucleotide sequence ID" value="NZ_BDOQ01000019.1"/>
</dbReference>
<sequence>MALAYGSESEFEAYLRALINEQITKVAPSTYALKNKKAVDILICKDTPIPALFFIEVKYHQTKHGRLAFGSGKGSGFQPEIISAMPRYFESNLRWVLASEEYEPGKVLFLSSEVIRKYLAGGKVAEKFNNFQKRIFWEERWLDEADLVEQLRHWLGVNAAQSVIPRDLSQQAALSGEFTP</sequence>
<dbReference type="OrthoDB" id="1371024at2"/>
<keyword evidence="2" id="KW-1185">Reference proteome</keyword>
<accession>A0A2R5FBU8</accession>
<reference evidence="1 2" key="1">
    <citation type="journal article" date="2018" name="Environ. Microbiol.">
        <title>Isolation and genomic characterization of Novimethylophilus kurashikiensis gen. nov. sp. nov., a new lanthanide-dependent methylotrophic species of Methylophilaceae.</title>
        <authorList>
            <person name="Lv H."/>
            <person name="Sahin N."/>
            <person name="Tani A."/>
        </authorList>
    </citation>
    <scope>NUCLEOTIDE SEQUENCE [LARGE SCALE GENOMIC DNA]</scope>
    <source>
        <strain evidence="1 2">La2-4</strain>
    </source>
</reference>
<comment type="caution">
    <text evidence="1">The sequence shown here is derived from an EMBL/GenBank/DDBJ whole genome shotgun (WGS) entry which is preliminary data.</text>
</comment>
<proteinExistence type="predicted"/>